<keyword evidence="1" id="KW-1133">Transmembrane helix</keyword>
<keyword evidence="1" id="KW-0472">Membrane</keyword>
<evidence type="ECO:0000313" key="2">
    <source>
        <dbReference type="EMBL" id="USG63033.1"/>
    </source>
</evidence>
<reference evidence="2" key="1">
    <citation type="submission" date="2022-06" db="EMBL/GenBank/DDBJ databases">
        <title>Sneathiella actinostolidae sp. nov., isolated from a sea anemonein the Western Pacific Ocean.</title>
        <authorList>
            <person name="Wei M.J."/>
        </authorList>
    </citation>
    <scope>NUCLEOTIDE SEQUENCE</scope>
    <source>
        <strain evidence="2">PHK-P5</strain>
    </source>
</reference>
<organism evidence="2 3">
    <name type="scientific">Sneathiella marina</name>
    <dbReference type="NCBI Taxonomy" id="2950108"/>
    <lineage>
        <taxon>Bacteria</taxon>
        <taxon>Pseudomonadati</taxon>
        <taxon>Pseudomonadota</taxon>
        <taxon>Alphaproteobacteria</taxon>
        <taxon>Sneathiellales</taxon>
        <taxon>Sneathiellaceae</taxon>
        <taxon>Sneathiella</taxon>
    </lineage>
</organism>
<dbReference type="EMBL" id="CP098747">
    <property type="protein sequence ID" value="USG63033.1"/>
    <property type="molecule type" value="Genomic_DNA"/>
</dbReference>
<dbReference type="RefSeq" id="WP_251937503.1">
    <property type="nucleotide sequence ID" value="NZ_CP098747.1"/>
</dbReference>
<name>A0ABY4W7L1_9PROT</name>
<sequence>MRNKLEDFWQNESGVTSVEYALLAAAAAAVIGVAGSNFYTSVQTAFQGISLTDGANAGPDPSGSG</sequence>
<gene>
    <name evidence="2" type="ORF">NBZ79_08580</name>
</gene>
<accession>A0ABY4W7L1</accession>
<dbReference type="Proteomes" id="UP001056291">
    <property type="component" value="Chromosome"/>
</dbReference>
<protein>
    <submittedName>
        <fullName evidence="2">Flp family type IVb pilin</fullName>
    </submittedName>
</protein>
<proteinExistence type="predicted"/>
<evidence type="ECO:0000313" key="3">
    <source>
        <dbReference type="Proteomes" id="UP001056291"/>
    </source>
</evidence>
<keyword evidence="3" id="KW-1185">Reference proteome</keyword>
<keyword evidence="1" id="KW-0812">Transmembrane</keyword>
<evidence type="ECO:0000256" key="1">
    <source>
        <dbReference type="SAM" id="Phobius"/>
    </source>
</evidence>
<dbReference type="Pfam" id="PF04964">
    <property type="entry name" value="Flp_Fap"/>
    <property type="match status" value="1"/>
</dbReference>
<dbReference type="InterPro" id="IPR007047">
    <property type="entry name" value="Flp_Fap"/>
</dbReference>
<feature type="transmembrane region" description="Helical" evidence="1">
    <location>
        <begin position="20"/>
        <end position="39"/>
    </location>
</feature>